<dbReference type="InterPro" id="IPR009389">
    <property type="entry name" value="DUF1045"/>
</dbReference>
<organism evidence="1 2">
    <name type="scientific">Acuticoccus sediminis</name>
    <dbReference type="NCBI Taxonomy" id="2184697"/>
    <lineage>
        <taxon>Bacteria</taxon>
        <taxon>Pseudomonadati</taxon>
        <taxon>Pseudomonadota</taxon>
        <taxon>Alphaproteobacteria</taxon>
        <taxon>Hyphomicrobiales</taxon>
        <taxon>Amorphaceae</taxon>
        <taxon>Acuticoccus</taxon>
    </lineage>
</organism>
<reference evidence="1 2" key="1">
    <citation type="submission" date="2018-05" db="EMBL/GenBank/DDBJ databases">
        <title>Acuticoccus sediminis sp. nov., isolated from deep-sea sediment of Indian Ocean.</title>
        <authorList>
            <person name="Liu X."/>
            <person name="Lai Q."/>
            <person name="Du Y."/>
            <person name="Sun F."/>
            <person name="Zhang X."/>
            <person name="Wang S."/>
            <person name="Shao Z."/>
        </authorList>
    </citation>
    <scope>NUCLEOTIDE SEQUENCE [LARGE SCALE GENOMIC DNA]</scope>
    <source>
        <strain evidence="1 2">PTG4-2</strain>
    </source>
</reference>
<protein>
    <recommendedName>
        <fullName evidence="3">Phosphonate metabolism protein</fullName>
    </recommendedName>
</protein>
<dbReference type="EMBL" id="QHHQ01000001">
    <property type="protein sequence ID" value="RAI03995.1"/>
    <property type="molecule type" value="Genomic_DNA"/>
</dbReference>
<dbReference type="AlphaFoldDB" id="A0A8B2P0L6"/>
<evidence type="ECO:0008006" key="3">
    <source>
        <dbReference type="Google" id="ProtNLM"/>
    </source>
</evidence>
<gene>
    <name evidence="1" type="ORF">DLJ53_05895</name>
</gene>
<dbReference type="RefSeq" id="WP_111343120.1">
    <property type="nucleotide sequence ID" value="NZ_QHHQ01000001.1"/>
</dbReference>
<dbReference type="Pfam" id="PF06299">
    <property type="entry name" value="DUF1045"/>
    <property type="match status" value="1"/>
</dbReference>
<sequence>MRYAVYLTPPDGAPLAEAAATWLGRSPFPGPAGPAAAPALALPEVPARYGFHATMRAPFVLAEGRTEADLLAAFEAFAAQRSVLHPVLAIAPLSRFVAFRSDDPALSRAAQETVEAFEPLRAPLTEADRARRSPDKLTSRELDLLERWGYPYVMERFVFHMTLSGPVGESLDTVTAAAKSHFGALDGAPHPLILAIYREDEPGGPFHVIATQNAAASSNSDRSR</sequence>
<evidence type="ECO:0000313" key="1">
    <source>
        <dbReference type="EMBL" id="RAI03995.1"/>
    </source>
</evidence>
<accession>A0A8B2P0L6</accession>
<proteinExistence type="predicted"/>
<dbReference type="OrthoDB" id="4954742at2"/>
<keyword evidence="2" id="KW-1185">Reference proteome</keyword>
<evidence type="ECO:0000313" key="2">
    <source>
        <dbReference type="Proteomes" id="UP000249590"/>
    </source>
</evidence>
<name>A0A8B2P0L6_9HYPH</name>
<comment type="caution">
    <text evidence="1">The sequence shown here is derived from an EMBL/GenBank/DDBJ whole genome shotgun (WGS) entry which is preliminary data.</text>
</comment>
<dbReference type="Proteomes" id="UP000249590">
    <property type="component" value="Unassembled WGS sequence"/>
</dbReference>
<dbReference type="PIRSF" id="PIRSF033328">
    <property type="entry name" value="Phest_Mll4975"/>
    <property type="match status" value="1"/>
</dbReference>